<evidence type="ECO:0000256" key="1">
    <source>
        <dbReference type="SAM" id="Phobius"/>
    </source>
</evidence>
<keyword evidence="3" id="KW-1185">Reference proteome</keyword>
<dbReference type="RefSeq" id="WP_149820432.1">
    <property type="nucleotide sequence ID" value="NZ_VUOA01000034.1"/>
</dbReference>
<sequence length="91" mass="9922">MEIGLAGQIVIYGVFLLAFVGVPMFFAICLLSIWLPIRTALLIGYFAGAIPAIFVFGIFFEFLVVTAILCATYMISVFIGGSILRLARHSD</sequence>
<comment type="caution">
    <text evidence="2">The sequence shown here is derived from an EMBL/GenBank/DDBJ whole genome shotgun (WGS) entry which is preliminary data.</text>
</comment>
<evidence type="ECO:0000313" key="2">
    <source>
        <dbReference type="EMBL" id="KAA2235572.1"/>
    </source>
</evidence>
<feature type="transmembrane region" description="Helical" evidence="1">
    <location>
        <begin position="66"/>
        <end position="87"/>
    </location>
</feature>
<keyword evidence="1" id="KW-0472">Membrane</keyword>
<reference evidence="2 3" key="1">
    <citation type="submission" date="2019-09" db="EMBL/GenBank/DDBJ databases">
        <title>Salinarimonas rosea gen. nov., sp. nov., a new member of the a-2 subgroup of the Proteobacteria.</title>
        <authorList>
            <person name="Liu J."/>
        </authorList>
    </citation>
    <scope>NUCLEOTIDE SEQUENCE [LARGE SCALE GENOMIC DNA]</scope>
    <source>
        <strain evidence="2 3">BN140002</strain>
    </source>
</reference>
<evidence type="ECO:0000313" key="3">
    <source>
        <dbReference type="Proteomes" id="UP000323142"/>
    </source>
</evidence>
<organism evidence="2 3">
    <name type="scientific">Salinarimonas soli</name>
    <dbReference type="NCBI Taxonomy" id="1638099"/>
    <lineage>
        <taxon>Bacteria</taxon>
        <taxon>Pseudomonadati</taxon>
        <taxon>Pseudomonadota</taxon>
        <taxon>Alphaproteobacteria</taxon>
        <taxon>Hyphomicrobiales</taxon>
        <taxon>Salinarimonadaceae</taxon>
        <taxon>Salinarimonas</taxon>
    </lineage>
</organism>
<gene>
    <name evidence="2" type="ORF">F0L46_18905</name>
</gene>
<reference evidence="2 3" key="2">
    <citation type="submission" date="2019-09" db="EMBL/GenBank/DDBJ databases">
        <authorList>
            <person name="Jin C."/>
        </authorList>
    </citation>
    <scope>NUCLEOTIDE SEQUENCE [LARGE SCALE GENOMIC DNA]</scope>
    <source>
        <strain evidence="2 3">BN140002</strain>
    </source>
</reference>
<dbReference type="AlphaFoldDB" id="A0A5B2VB03"/>
<dbReference type="Proteomes" id="UP000323142">
    <property type="component" value="Unassembled WGS sequence"/>
</dbReference>
<keyword evidence="1" id="KW-0812">Transmembrane</keyword>
<name>A0A5B2VB03_9HYPH</name>
<protein>
    <recommendedName>
        <fullName evidence="4">DUF2651 domain-containing protein</fullName>
    </recommendedName>
</protein>
<feature type="transmembrane region" description="Helical" evidence="1">
    <location>
        <begin position="42"/>
        <end position="60"/>
    </location>
</feature>
<proteinExistence type="predicted"/>
<dbReference type="EMBL" id="VUOA01000034">
    <property type="protein sequence ID" value="KAA2235572.1"/>
    <property type="molecule type" value="Genomic_DNA"/>
</dbReference>
<evidence type="ECO:0008006" key="4">
    <source>
        <dbReference type="Google" id="ProtNLM"/>
    </source>
</evidence>
<accession>A0A5B2VB03</accession>
<feature type="transmembrane region" description="Helical" evidence="1">
    <location>
        <begin position="12"/>
        <end position="35"/>
    </location>
</feature>
<keyword evidence="1" id="KW-1133">Transmembrane helix</keyword>